<reference evidence="1" key="1">
    <citation type="journal article" date="2015" name="Genome Announc.">
        <title>Draft Genome Sequence of Tolypothrix boutellei Strain VB521301.</title>
        <authorList>
            <person name="Chandrababunaidu M.M."/>
            <person name="Singh D."/>
            <person name="Sen D."/>
            <person name="Bhan S."/>
            <person name="Das S."/>
            <person name="Gupta A."/>
            <person name="Adhikary S.P."/>
            <person name="Tripathy S."/>
        </authorList>
    </citation>
    <scope>NUCLEOTIDE SEQUENCE</scope>
    <source>
        <strain evidence="1">VB521301</strain>
    </source>
</reference>
<accession>A0A8S9T994</accession>
<keyword evidence="2" id="KW-1185">Reference proteome</keyword>
<reference evidence="1" key="2">
    <citation type="submission" date="2019-11" db="EMBL/GenBank/DDBJ databases">
        <title>Improved Assembly of Tolypothrix boutellei genome.</title>
        <authorList>
            <person name="Sarangi A.N."/>
            <person name="Mukherjee M."/>
            <person name="Ghosh S."/>
            <person name="Singh D."/>
            <person name="Das A."/>
            <person name="Kant S."/>
            <person name="Prusty A."/>
            <person name="Tripathy S."/>
        </authorList>
    </citation>
    <scope>NUCLEOTIDE SEQUENCE</scope>
    <source>
        <strain evidence="1">VB521301</strain>
    </source>
</reference>
<evidence type="ECO:0000313" key="1">
    <source>
        <dbReference type="EMBL" id="KAF3888049.1"/>
    </source>
</evidence>
<comment type="caution">
    <text evidence="1">The sequence shown here is derived from an EMBL/GenBank/DDBJ whole genome shotgun (WGS) entry which is preliminary data.</text>
</comment>
<dbReference type="AlphaFoldDB" id="A0A8S9T994"/>
<proteinExistence type="predicted"/>
<gene>
    <name evidence="1" type="ORF">DA73_0400023080</name>
</gene>
<protein>
    <submittedName>
        <fullName evidence="1">Uncharacterized protein</fullName>
    </submittedName>
</protein>
<name>A0A8S9T994_9CYAN</name>
<evidence type="ECO:0000313" key="2">
    <source>
        <dbReference type="Proteomes" id="UP000029738"/>
    </source>
</evidence>
<dbReference type="Proteomes" id="UP000029738">
    <property type="component" value="Unassembled WGS sequence"/>
</dbReference>
<organism evidence="1 2">
    <name type="scientific">Tolypothrix bouteillei VB521301</name>
    <dbReference type="NCBI Taxonomy" id="1479485"/>
    <lineage>
        <taxon>Bacteria</taxon>
        <taxon>Bacillati</taxon>
        <taxon>Cyanobacteriota</taxon>
        <taxon>Cyanophyceae</taxon>
        <taxon>Nostocales</taxon>
        <taxon>Tolypothrichaceae</taxon>
        <taxon>Tolypothrix</taxon>
    </lineage>
</organism>
<dbReference type="Pfam" id="PF19991">
    <property type="entry name" value="HMA_2"/>
    <property type="match status" value="1"/>
</dbReference>
<sequence>MTTIFNTDLLMTSRNLSNSTQNLQVTTLHSVNGTAGNREISYSIAHAIPGRIRFCIPKIATDSDYAEKLKAIIEESNSGITDVRINEKAASIAITYRPDTISDDQMRSHLLNLIQVAPDTVQPPKVTARPLLGAIFDALINFIDSIQNINKVRTGIQYGRFKTDFWKNLLSKTKAMTQKLKSAVMFVLPKREQKKAGHDVV</sequence>
<dbReference type="EMBL" id="JHEG04000001">
    <property type="protein sequence ID" value="KAF3888049.1"/>
    <property type="molecule type" value="Genomic_DNA"/>
</dbReference>